<name>A0A1H0QT54_9ACTN</name>
<proteinExistence type="predicted"/>
<feature type="signal peptide" evidence="1">
    <location>
        <begin position="1"/>
        <end position="31"/>
    </location>
</feature>
<dbReference type="RefSeq" id="WP_092598115.1">
    <property type="nucleotide sequence ID" value="NZ_FNJR01000002.1"/>
</dbReference>
<organism evidence="2 3">
    <name type="scientific">Actinopolyspora xinjiangensis</name>
    <dbReference type="NCBI Taxonomy" id="405564"/>
    <lineage>
        <taxon>Bacteria</taxon>
        <taxon>Bacillati</taxon>
        <taxon>Actinomycetota</taxon>
        <taxon>Actinomycetes</taxon>
        <taxon>Actinopolysporales</taxon>
        <taxon>Actinopolysporaceae</taxon>
        <taxon>Actinopolyspora</taxon>
    </lineage>
</organism>
<dbReference type="SUPFAM" id="SSF49498">
    <property type="entry name" value="alpha-Amylase inhibitor tendamistat"/>
    <property type="match status" value="1"/>
</dbReference>
<evidence type="ECO:0000313" key="3">
    <source>
        <dbReference type="Proteomes" id="UP000199497"/>
    </source>
</evidence>
<dbReference type="GO" id="GO:0015066">
    <property type="term" value="F:alpha-amylase inhibitor activity"/>
    <property type="evidence" value="ECO:0007669"/>
    <property type="project" value="InterPro"/>
</dbReference>
<dbReference type="Proteomes" id="UP000199497">
    <property type="component" value="Unassembled WGS sequence"/>
</dbReference>
<evidence type="ECO:0000256" key="1">
    <source>
        <dbReference type="SAM" id="SignalP"/>
    </source>
</evidence>
<dbReference type="Gene3D" id="2.60.40.20">
    <property type="entry name" value="Alpha-amylase inhibitor"/>
    <property type="match status" value="1"/>
</dbReference>
<dbReference type="STRING" id="405564.SAMN04487905_102360"/>
<keyword evidence="1" id="KW-0732">Signal</keyword>
<keyword evidence="3" id="KW-1185">Reference proteome</keyword>
<sequence>MLTNRMRRTTVLTAAMALAGLTALGALPATATTGESTEPTSASRDIHAPNCITDREDKGRFYTTVWVTNECKRYYRIKLIMARGADSRCFSIRPGQTRMNESRGLSPYLKRIILC</sequence>
<dbReference type="InterPro" id="IPR036379">
    <property type="entry name" value="A-amylase_inhib_sf"/>
</dbReference>
<reference evidence="3" key="1">
    <citation type="submission" date="2016-10" db="EMBL/GenBank/DDBJ databases">
        <authorList>
            <person name="Varghese N."/>
            <person name="Submissions S."/>
        </authorList>
    </citation>
    <scope>NUCLEOTIDE SEQUENCE [LARGE SCALE GENOMIC DNA]</scope>
    <source>
        <strain evidence="3">DSM 46732</strain>
    </source>
</reference>
<gene>
    <name evidence="2" type="ORF">SAMN04487905_102360</name>
</gene>
<dbReference type="EMBL" id="FNJR01000002">
    <property type="protein sequence ID" value="SDP19886.1"/>
    <property type="molecule type" value="Genomic_DNA"/>
</dbReference>
<dbReference type="OrthoDB" id="5195198at2"/>
<protein>
    <recommendedName>
        <fullName evidence="4">Alpha amylase inhibitor</fullName>
    </recommendedName>
</protein>
<evidence type="ECO:0000313" key="2">
    <source>
        <dbReference type="EMBL" id="SDP19886.1"/>
    </source>
</evidence>
<accession>A0A1H0QT54</accession>
<feature type="chain" id="PRO_5011518522" description="Alpha amylase inhibitor" evidence="1">
    <location>
        <begin position="32"/>
        <end position="115"/>
    </location>
</feature>
<dbReference type="AlphaFoldDB" id="A0A1H0QT54"/>
<evidence type="ECO:0008006" key="4">
    <source>
        <dbReference type="Google" id="ProtNLM"/>
    </source>
</evidence>